<gene>
    <name evidence="1" type="ORF">H7685_01875</name>
</gene>
<accession>A0A7S7FZ58</accession>
<evidence type="ECO:0000313" key="1">
    <source>
        <dbReference type="EMBL" id="QOX89265.1"/>
    </source>
</evidence>
<dbReference type="InterPro" id="IPR027417">
    <property type="entry name" value="P-loop_NTPase"/>
</dbReference>
<dbReference type="Gene3D" id="3.40.50.300">
    <property type="entry name" value="P-loop containing nucleotide triphosphate hydrolases"/>
    <property type="match status" value="1"/>
</dbReference>
<dbReference type="EMBL" id="CP060385">
    <property type="protein sequence ID" value="QOX89265.1"/>
    <property type="molecule type" value="Genomic_DNA"/>
</dbReference>
<proteinExistence type="predicted"/>
<sequence length="69" mass="8120">MKSLIEQYNSPDFNIKNNKGLYIYGPFNSGKTFMLKVLAKMLLQCHIPFYLLECLIWLDNLNFFGLKIL</sequence>
<organism evidence="1">
    <name type="scientific">Candidatus Phytoplasma australasiaticum subsp. australasiaticum</name>
    <dbReference type="NCBI Taxonomy" id="2832407"/>
    <lineage>
        <taxon>Bacteria</taxon>
        <taxon>Bacillati</taxon>
        <taxon>Mycoplasmatota</taxon>
        <taxon>Mollicutes</taxon>
        <taxon>Acholeplasmatales</taxon>
        <taxon>Acholeplasmataceae</taxon>
        <taxon>Candidatus Phytoplasma</taxon>
        <taxon>16SrII (Peanut WB group)</taxon>
        <taxon>Candidatus Phytoplasma australasiaticum</taxon>
    </lineage>
</organism>
<protein>
    <submittedName>
        <fullName evidence="1">Uncharacterized protein</fullName>
    </submittedName>
</protein>
<dbReference type="AlphaFoldDB" id="A0A7S7FZ58"/>
<reference evidence="1" key="1">
    <citation type="submission" date="2020-08" db="EMBL/GenBank/DDBJ databases">
        <title>Phytoplasma sp. strain PR08 associated with Phyllody Disease of Parthenium hysterophorus.</title>
        <authorList>
            <person name="Kirdat K."/>
            <person name="Tiwarekar B."/>
            <person name="Yadav A."/>
        </authorList>
    </citation>
    <scope>NUCLEOTIDE SEQUENCE [LARGE SCALE GENOMIC DNA]</scope>
    <source>
        <strain evidence="1">PR08</strain>
    </source>
</reference>
<name>A0A7S7FZ58_9MOLU</name>
<dbReference type="SUPFAM" id="SSF52540">
    <property type="entry name" value="P-loop containing nucleoside triphosphate hydrolases"/>
    <property type="match status" value="1"/>
</dbReference>